<organism evidence="1 2">
    <name type="scientific">Staurois parvus</name>
    <dbReference type="NCBI Taxonomy" id="386267"/>
    <lineage>
        <taxon>Eukaryota</taxon>
        <taxon>Metazoa</taxon>
        <taxon>Chordata</taxon>
        <taxon>Craniata</taxon>
        <taxon>Vertebrata</taxon>
        <taxon>Euteleostomi</taxon>
        <taxon>Amphibia</taxon>
        <taxon>Batrachia</taxon>
        <taxon>Anura</taxon>
        <taxon>Neobatrachia</taxon>
        <taxon>Ranoidea</taxon>
        <taxon>Ranidae</taxon>
        <taxon>Staurois</taxon>
    </lineage>
</organism>
<gene>
    <name evidence="1" type="ORF">SPARVUS_LOCUS1729120</name>
</gene>
<dbReference type="Proteomes" id="UP001162483">
    <property type="component" value="Unassembled WGS sequence"/>
</dbReference>
<keyword evidence="2" id="KW-1185">Reference proteome</keyword>
<reference evidence="1" key="1">
    <citation type="submission" date="2023-05" db="EMBL/GenBank/DDBJ databases">
        <authorList>
            <person name="Stuckert A."/>
        </authorList>
    </citation>
    <scope>NUCLEOTIDE SEQUENCE</scope>
</reference>
<dbReference type="EMBL" id="CATNWA010001467">
    <property type="protein sequence ID" value="CAI9540323.1"/>
    <property type="molecule type" value="Genomic_DNA"/>
</dbReference>
<sequence>MLSRTFFIMKNACKAISRYSDGQNTEHRMFPPSLSHIVMTIYTSDLSHPWKQKIW</sequence>
<proteinExistence type="predicted"/>
<comment type="caution">
    <text evidence="1">The sequence shown here is derived from an EMBL/GenBank/DDBJ whole genome shotgun (WGS) entry which is preliminary data.</text>
</comment>
<evidence type="ECO:0000313" key="1">
    <source>
        <dbReference type="EMBL" id="CAI9540323.1"/>
    </source>
</evidence>
<accession>A0ABN9B369</accession>
<protein>
    <submittedName>
        <fullName evidence="1">Uncharacterized protein</fullName>
    </submittedName>
</protein>
<name>A0ABN9B369_9NEOB</name>
<evidence type="ECO:0000313" key="2">
    <source>
        <dbReference type="Proteomes" id="UP001162483"/>
    </source>
</evidence>